<protein>
    <submittedName>
        <fullName evidence="1">Uncharacterized protein</fullName>
    </submittedName>
</protein>
<dbReference type="AlphaFoldDB" id="A0A0D0BEK4"/>
<proteinExistence type="predicted"/>
<evidence type="ECO:0000313" key="2">
    <source>
        <dbReference type="Proteomes" id="UP000054485"/>
    </source>
</evidence>
<organism evidence="1 2">
    <name type="scientific">Suillus luteus UH-Slu-Lm8-n1</name>
    <dbReference type="NCBI Taxonomy" id="930992"/>
    <lineage>
        <taxon>Eukaryota</taxon>
        <taxon>Fungi</taxon>
        <taxon>Dikarya</taxon>
        <taxon>Basidiomycota</taxon>
        <taxon>Agaricomycotina</taxon>
        <taxon>Agaricomycetes</taxon>
        <taxon>Agaricomycetidae</taxon>
        <taxon>Boletales</taxon>
        <taxon>Suillineae</taxon>
        <taxon>Suillaceae</taxon>
        <taxon>Suillus</taxon>
    </lineage>
</organism>
<sequence>MYGTSLIVSAHPYTFLNKVVSAYQIQPQTENNFCAEVEVSVDHVPRCISKPIKSFLEPSAAWTGRYGAPWLTGAEPQRIMQTTKKGLQKGARHYQLAVCRHDTHVQVLR</sequence>
<name>A0A0D0BEK4_9AGAM</name>
<gene>
    <name evidence="1" type="ORF">CY34DRAFT_798324</name>
</gene>
<dbReference type="EMBL" id="KN835139">
    <property type="protein sequence ID" value="KIK48229.1"/>
    <property type="molecule type" value="Genomic_DNA"/>
</dbReference>
<dbReference type="Proteomes" id="UP000054485">
    <property type="component" value="Unassembled WGS sequence"/>
</dbReference>
<keyword evidence="2" id="KW-1185">Reference proteome</keyword>
<reference evidence="2" key="2">
    <citation type="submission" date="2015-01" db="EMBL/GenBank/DDBJ databases">
        <title>Evolutionary Origins and Diversification of the Mycorrhizal Mutualists.</title>
        <authorList>
            <consortium name="DOE Joint Genome Institute"/>
            <consortium name="Mycorrhizal Genomics Consortium"/>
            <person name="Kohler A."/>
            <person name="Kuo A."/>
            <person name="Nagy L.G."/>
            <person name="Floudas D."/>
            <person name="Copeland A."/>
            <person name="Barry K.W."/>
            <person name="Cichocki N."/>
            <person name="Veneault-Fourrey C."/>
            <person name="LaButti K."/>
            <person name="Lindquist E.A."/>
            <person name="Lipzen A."/>
            <person name="Lundell T."/>
            <person name="Morin E."/>
            <person name="Murat C."/>
            <person name="Riley R."/>
            <person name="Ohm R."/>
            <person name="Sun H."/>
            <person name="Tunlid A."/>
            <person name="Henrissat B."/>
            <person name="Grigoriev I.V."/>
            <person name="Hibbett D.S."/>
            <person name="Martin F."/>
        </authorList>
    </citation>
    <scope>NUCLEOTIDE SEQUENCE [LARGE SCALE GENOMIC DNA]</scope>
    <source>
        <strain evidence="2">UH-Slu-Lm8-n1</strain>
    </source>
</reference>
<dbReference type="HOGENOM" id="CLU_2185697_0_0_1"/>
<reference evidence="1 2" key="1">
    <citation type="submission" date="2014-04" db="EMBL/GenBank/DDBJ databases">
        <authorList>
            <consortium name="DOE Joint Genome Institute"/>
            <person name="Kuo A."/>
            <person name="Ruytinx J."/>
            <person name="Rineau F."/>
            <person name="Colpaert J."/>
            <person name="Kohler A."/>
            <person name="Nagy L.G."/>
            <person name="Floudas D."/>
            <person name="Copeland A."/>
            <person name="Barry K.W."/>
            <person name="Cichocki N."/>
            <person name="Veneault-Fourrey C."/>
            <person name="LaButti K."/>
            <person name="Lindquist E.A."/>
            <person name="Lipzen A."/>
            <person name="Lundell T."/>
            <person name="Morin E."/>
            <person name="Murat C."/>
            <person name="Sun H."/>
            <person name="Tunlid A."/>
            <person name="Henrissat B."/>
            <person name="Grigoriev I.V."/>
            <person name="Hibbett D.S."/>
            <person name="Martin F."/>
            <person name="Nordberg H.P."/>
            <person name="Cantor M.N."/>
            <person name="Hua S.X."/>
        </authorList>
    </citation>
    <scope>NUCLEOTIDE SEQUENCE [LARGE SCALE GENOMIC DNA]</scope>
    <source>
        <strain evidence="1 2">UH-Slu-Lm8-n1</strain>
    </source>
</reference>
<accession>A0A0D0BEK4</accession>
<dbReference type="InParanoid" id="A0A0D0BEK4"/>
<evidence type="ECO:0000313" key="1">
    <source>
        <dbReference type="EMBL" id="KIK48229.1"/>
    </source>
</evidence>